<keyword evidence="2" id="KW-1185">Reference proteome</keyword>
<organism evidence="1 2">
    <name type="scientific">Rhodococcus olei</name>
    <dbReference type="NCBI Taxonomy" id="2161675"/>
    <lineage>
        <taxon>Bacteria</taxon>
        <taxon>Bacillati</taxon>
        <taxon>Actinomycetota</taxon>
        <taxon>Actinomycetes</taxon>
        <taxon>Mycobacteriales</taxon>
        <taxon>Nocardiaceae</taxon>
        <taxon>Rhodococcus</taxon>
    </lineage>
</organism>
<dbReference type="Proteomes" id="UP001501183">
    <property type="component" value="Unassembled WGS sequence"/>
</dbReference>
<comment type="caution">
    <text evidence="1">The sequence shown here is derived from an EMBL/GenBank/DDBJ whole genome shotgun (WGS) entry which is preliminary data.</text>
</comment>
<name>A0ABP8P1Q9_9NOCA</name>
<evidence type="ECO:0000313" key="1">
    <source>
        <dbReference type="EMBL" id="GAA4477947.1"/>
    </source>
</evidence>
<dbReference type="RefSeq" id="WP_425569817.1">
    <property type="nucleotide sequence ID" value="NZ_BAABFB010000030.1"/>
</dbReference>
<dbReference type="EMBL" id="BAABFB010000030">
    <property type="protein sequence ID" value="GAA4477947.1"/>
    <property type="molecule type" value="Genomic_DNA"/>
</dbReference>
<accession>A0ABP8P1Q9</accession>
<protein>
    <submittedName>
        <fullName evidence="1">Uncharacterized protein</fullName>
    </submittedName>
</protein>
<reference evidence="2" key="1">
    <citation type="journal article" date="2019" name="Int. J. Syst. Evol. Microbiol.">
        <title>The Global Catalogue of Microorganisms (GCM) 10K type strain sequencing project: providing services to taxonomists for standard genome sequencing and annotation.</title>
        <authorList>
            <consortium name="The Broad Institute Genomics Platform"/>
            <consortium name="The Broad Institute Genome Sequencing Center for Infectious Disease"/>
            <person name="Wu L."/>
            <person name="Ma J."/>
        </authorList>
    </citation>
    <scope>NUCLEOTIDE SEQUENCE [LARGE SCALE GENOMIC DNA]</scope>
    <source>
        <strain evidence="2">JCM 32206</strain>
    </source>
</reference>
<evidence type="ECO:0000313" key="2">
    <source>
        <dbReference type="Proteomes" id="UP001501183"/>
    </source>
</evidence>
<proteinExistence type="predicted"/>
<gene>
    <name evidence="1" type="ORF">GCM10023094_21040</name>
</gene>
<sequence length="254" mass="25686">MGGTGLAADLAGLSRQERLEQLRRRMAAVPVRGEAVAARPERVPGVAEPPVLPVPEALAGLLPRGGLPRGSVVTVSGSGSLLVGLLASVTGSGGHAAVIGHPRLGLLAAAEMGAELGRLAVIPDPGPDPVEVAAVLLDGLDLVVLGLAGAAVSPSRARAVVARARSKGSTLVVTGGRWSGAEIRLDAAVRGYDGLGGPAGCGRVRGLRLAVGAEGRSFRRRTACVGLRSRRGRVEWVSEAVELQRQSISESGVA</sequence>